<keyword evidence="2" id="KW-1185">Reference proteome</keyword>
<protein>
    <submittedName>
        <fullName evidence="1">Uncharacterized protein</fullName>
    </submittedName>
</protein>
<accession>A0AA38HKP5</accession>
<gene>
    <name evidence="1" type="ORF">Zmor_019102</name>
</gene>
<dbReference type="AlphaFoldDB" id="A0AA38HKP5"/>
<reference evidence="1" key="1">
    <citation type="journal article" date="2023" name="G3 (Bethesda)">
        <title>Whole genome assemblies of Zophobas morio and Tenebrio molitor.</title>
        <authorList>
            <person name="Kaur S."/>
            <person name="Stinson S.A."/>
            <person name="diCenzo G.C."/>
        </authorList>
    </citation>
    <scope>NUCLEOTIDE SEQUENCE</scope>
    <source>
        <strain evidence="1">QUZm001</strain>
    </source>
</reference>
<dbReference type="Proteomes" id="UP001168821">
    <property type="component" value="Unassembled WGS sequence"/>
</dbReference>
<organism evidence="1 2">
    <name type="scientific">Zophobas morio</name>
    <dbReference type="NCBI Taxonomy" id="2755281"/>
    <lineage>
        <taxon>Eukaryota</taxon>
        <taxon>Metazoa</taxon>
        <taxon>Ecdysozoa</taxon>
        <taxon>Arthropoda</taxon>
        <taxon>Hexapoda</taxon>
        <taxon>Insecta</taxon>
        <taxon>Pterygota</taxon>
        <taxon>Neoptera</taxon>
        <taxon>Endopterygota</taxon>
        <taxon>Coleoptera</taxon>
        <taxon>Polyphaga</taxon>
        <taxon>Cucujiformia</taxon>
        <taxon>Tenebrionidae</taxon>
        <taxon>Zophobas</taxon>
    </lineage>
</organism>
<sequence length="109" mass="12895">MNDHLLQQPPFEPVKEKFPSITLSINKKRSLLVQLLLSNGTRSQKLQYFTYQLPEDKPLKLVIREIYCKLDISIVEADLRAQRHHILPRGTDAYGGYRQWRAEEVFHYN</sequence>
<dbReference type="EMBL" id="JALNTZ010000542">
    <property type="protein sequence ID" value="KAJ3634413.1"/>
    <property type="molecule type" value="Genomic_DNA"/>
</dbReference>
<evidence type="ECO:0000313" key="2">
    <source>
        <dbReference type="Proteomes" id="UP001168821"/>
    </source>
</evidence>
<comment type="caution">
    <text evidence="1">The sequence shown here is derived from an EMBL/GenBank/DDBJ whole genome shotgun (WGS) entry which is preliminary data.</text>
</comment>
<name>A0AA38HKP5_9CUCU</name>
<evidence type="ECO:0000313" key="1">
    <source>
        <dbReference type="EMBL" id="KAJ3634413.1"/>
    </source>
</evidence>
<proteinExistence type="predicted"/>